<reference evidence="1 2" key="1">
    <citation type="submission" date="2020-08" db="EMBL/GenBank/DDBJ databases">
        <title>Hymenobacter sp. S2-20-2 genome sequencing.</title>
        <authorList>
            <person name="Jin L."/>
        </authorList>
    </citation>
    <scope>NUCLEOTIDE SEQUENCE [LARGE SCALE GENOMIC DNA]</scope>
    <source>
        <strain evidence="1 2">S2-20-2</strain>
    </source>
</reference>
<proteinExistence type="predicted"/>
<keyword evidence="2" id="KW-1185">Reference proteome</keyword>
<dbReference type="EMBL" id="CP060202">
    <property type="protein sequence ID" value="QNH60726.1"/>
    <property type="molecule type" value="Genomic_DNA"/>
</dbReference>
<dbReference type="KEGG" id="hsk:H4317_11035"/>
<gene>
    <name evidence="1" type="ORF">H4317_11035</name>
</gene>
<sequence length="371" mass="42152">MQALNIATAVAQLRPQAAPLPLTGIPTLVAAPPPLPDQIDLTPEQTEYGLRLARLRKWGVLKREFSAWQQLHCDLQHDEATNSWVYVLRERFADLEPPFCPVQETDVPLTPAETDQALFDTQQRVWGELNTRYVRALREQEDAYRKQTVPTPATGLQIAEAAWRRGTFLLSQMTPPRAFSLTPDTEPVFNLLVWYFAGREDKFVELATQLGIEHPSLHKGIALLGPKGTGKTMLLRAFQQNQARPYGMVTAKKVELSFRAGDEGRTQQDVFCGKGGRALCIDDVCTEETKVKDYGNQENPMARVLLERYDRYQQGLLPRWATHLSSNNPLYRTQNTPRDMASWEELYGDRAVDRLHELCNIIPVLGESRRQ</sequence>
<dbReference type="RefSeq" id="WP_185886639.1">
    <property type="nucleotide sequence ID" value="NZ_CP060202.1"/>
</dbReference>
<dbReference type="Gene3D" id="3.40.50.300">
    <property type="entry name" value="P-loop containing nucleotide triphosphate hydrolases"/>
    <property type="match status" value="1"/>
</dbReference>
<accession>A0A7G7W2Y3</accession>
<evidence type="ECO:0000313" key="1">
    <source>
        <dbReference type="EMBL" id="QNH60726.1"/>
    </source>
</evidence>
<dbReference type="Proteomes" id="UP000515489">
    <property type="component" value="Chromosome"/>
</dbReference>
<protein>
    <submittedName>
        <fullName evidence="1">Uncharacterized protein</fullName>
    </submittedName>
</protein>
<dbReference type="InterPro" id="IPR027417">
    <property type="entry name" value="P-loop_NTPase"/>
</dbReference>
<dbReference type="AlphaFoldDB" id="A0A7G7W2Y3"/>
<dbReference type="SUPFAM" id="SSF52540">
    <property type="entry name" value="P-loop containing nucleoside triphosphate hydrolases"/>
    <property type="match status" value="1"/>
</dbReference>
<evidence type="ECO:0000313" key="2">
    <source>
        <dbReference type="Proteomes" id="UP000515489"/>
    </source>
</evidence>
<name>A0A7G7W2Y3_9BACT</name>
<organism evidence="1 2">
    <name type="scientific">Hymenobacter sediminicola</name>
    <dbReference type="NCBI Taxonomy" id="2761579"/>
    <lineage>
        <taxon>Bacteria</taxon>
        <taxon>Pseudomonadati</taxon>
        <taxon>Bacteroidota</taxon>
        <taxon>Cytophagia</taxon>
        <taxon>Cytophagales</taxon>
        <taxon>Hymenobacteraceae</taxon>
        <taxon>Hymenobacter</taxon>
    </lineage>
</organism>